<accession>A0A0E9PPW0</accession>
<protein>
    <submittedName>
        <fullName evidence="1">Uncharacterized protein</fullName>
    </submittedName>
</protein>
<organism evidence="1">
    <name type="scientific">Anguilla anguilla</name>
    <name type="common">European freshwater eel</name>
    <name type="synonym">Muraena anguilla</name>
    <dbReference type="NCBI Taxonomy" id="7936"/>
    <lineage>
        <taxon>Eukaryota</taxon>
        <taxon>Metazoa</taxon>
        <taxon>Chordata</taxon>
        <taxon>Craniata</taxon>
        <taxon>Vertebrata</taxon>
        <taxon>Euteleostomi</taxon>
        <taxon>Actinopterygii</taxon>
        <taxon>Neopterygii</taxon>
        <taxon>Teleostei</taxon>
        <taxon>Anguilliformes</taxon>
        <taxon>Anguillidae</taxon>
        <taxon>Anguilla</taxon>
    </lineage>
</organism>
<proteinExistence type="predicted"/>
<dbReference type="EMBL" id="GBXM01101896">
    <property type="protein sequence ID" value="JAH06681.1"/>
    <property type="molecule type" value="Transcribed_RNA"/>
</dbReference>
<evidence type="ECO:0000313" key="1">
    <source>
        <dbReference type="EMBL" id="JAH06681.1"/>
    </source>
</evidence>
<reference evidence="1" key="2">
    <citation type="journal article" date="2015" name="Fish Shellfish Immunol.">
        <title>Early steps in the European eel (Anguilla anguilla)-Vibrio vulnificus interaction in the gills: Role of the RtxA13 toxin.</title>
        <authorList>
            <person name="Callol A."/>
            <person name="Pajuelo D."/>
            <person name="Ebbesson L."/>
            <person name="Teles M."/>
            <person name="MacKenzie S."/>
            <person name="Amaro C."/>
        </authorList>
    </citation>
    <scope>NUCLEOTIDE SEQUENCE</scope>
</reference>
<sequence>MAEEIRTGQILFHDTVYLYKRIKYIFLIN</sequence>
<name>A0A0E9PPW0_ANGAN</name>
<dbReference type="AlphaFoldDB" id="A0A0E9PPW0"/>
<reference evidence="1" key="1">
    <citation type="submission" date="2014-11" db="EMBL/GenBank/DDBJ databases">
        <authorList>
            <person name="Amaro Gonzalez C."/>
        </authorList>
    </citation>
    <scope>NUCLEOTIDE SEQUENCE</scope>
</reference>